<dbReference type="GO" id="GO:0051959">
    <property type="term" value="F:dynein light intermediate chain binding"/>
    <property type="evidence" value="ECO:0007669"/>
    <property type="project" value="InterPro"/>
</dbReference>
<dbReference type="Pfam" id="PF17852">
    <property type="entry name" value="Dynein_AAA_lid"/>
    <property type="match status" value="1"/>
</dbReference>
<dbReference type="InterPro" id="IPR027417">
    <property type="entry name" value="P-loop_NTPase"/>
</dbReference>
<evidence type="ECO:0000256" key="11">
    <source>
        <dbReference type="ARBA" id="ARBA00023212"/>
    </source>
</evidence>
<evidence type="ECO:0000256" key="10">
    <source>
        <dbReference type="ARBA" id="ARBA00023175"/>
    </source>
</evidence>
<dbReference type="FunFam" id="1.10.287.2620:FF:000002">
    <property type="entry name" value="Dynein heavy chain 2, axonemal"/>
    <property type="match status" value="1"/>
</dbReference>
<feature type="domain" description="Dynein heavy chain AAA 5 extension" evidence="16">
    <location>
        <begin position="1614"/>
        <end position="1767"/>
    </location>
</feature>
<keyword evidence="10" id="KW-0505">Motor protein</keyword>
<protein>
    <submittedName>
        <fullName evidence="18">Dynein axonemal heavy chain 1 (Axonemal beta dynein heavy chain 1) (Ciliary dynein heavy chain 1) (MDHC7)</fullName>
    </submittedName>
</protein>
<reference evidence="18 19" key="2">
    <citation type="submission" date="2024-05" db="EMBL/GenBank/DDBJ databases">
        <authorList>
            <person name="Chen Y."/>
            <person name="Shah S."/>
            <person name="Dougan E. K."/>
            <person name="Thang M."/>
            <person name="Chan C."/>
        </authorList>
    </citation>
    <scope>NUCLEOTIDE SEQUENCE [LARGE SCALE GENOMIC DNA]</scope>
</reference>
<dbReference type="PANTHER" id="PTHR45703:SF36">
    <property type="entry name" value="DYNEIN HEAVY CHAIN, CYTOPLASMIC"/>
    <property type="match status" value="1"/>
</dbReference>
<evidence type="ECO:0000313" key="18">
    <source>
        <dbReference type="EMBL" id="CAL4780683.1"/>
    </source>
</evidence>
<organism evidence="17">
    <name type="scientific">Cladocopium goreaui</name>
    <dbReference type="NCBI Taxonomy" id="2562237"/>
    <lineage>
        <taxon>Eukaryota</taxon>
        <taxon>Sar</taxon>
        <taxon>Alveolata</taxon>
        <taxon>Dinophyceae</taxon>
        <taxon>Suessiales</taxon>
        <taxon>Symbiodiniaceae</taxon>
        <taxon>Cladocopium</taxon>
    </lineage>
</organism>
<evidence type="ECO:0000259" key="14">
    <source>
        <dbReference type="Pfam" id="PF08393"/>
    </source>
</evidence>
<keyword evidence="8" id="KW-0175">Coiled coil</keyword>
<dbReference type="InterPro" id="IPR043157">
    <property type="entry name" value="Dynein_AAA1S"/>
</dbReference>
<dbReference type="InterPro" id="IPR035699">
    <property type="entry name" value="AAA_6"/>
</dbReference>
<dbReference type="InterPro" id="IPR042228">
    <property type="entry name" value="Dynein_linker_3"/>
</dbReference>
<dbReference type="SUPFAM" id="SSF52540">
    <property type="entry name" value="P-loop containing nucleoside triphosphate hydrolases"/>
    <property type="match status" value="1"/>
</dbReference>
<keyword evidence="9" id="KW-0969">Cilium</keyword>
<comment type="caution">
    <text evidence="17">The sequence shown here is derived from an EMBL/GenBank/DDBJ whole genome shotgun (WGS) entry which is preliminary data.</text>
</comment>
<dbReference type="OrthoDB" id="537704at2759"/>
<keyword evidence="3" id="KW-0963">Cytoplasm</keyword>
<evidence type="ECO:0000256" key="2">
    <source>
        <dbReference type="ARBA" id="ARBA00008887"/>
    </source>
</evidence>
<dbReference type="Gene3D" id="1.10.8.710">
    <property type="match status" value="1"/>
</dbReference>
<dbReference type="GO" id="GO:0005930">
    <property type="term" value="C:axoneme"/>
    <property type="evidence" value="ECO:0007669"/>
    <property type="project" value="UniProtKB-SubCell"/>
</dbReference>
<dbReference type="Gene3D" id="1.20.140.100">
    <property type="entry name" value="Dynein heavy chain, N-terminal domain 2"/>
    <property type="match status" value="1"/>
</dbReference>
<evidence type="ECO:0000313" key="19">
    <source>
        <dbReference type="Proteomes" id="UP001152797"/>
    </source>
</evidence>
<sequence length="1811" mass="206293">MPCPAIFGHLHHLQGLALFESVNIDELDDESSFDRPETSRDIQRSKVIQSAATLSSSGFTVPYYLDVASIVQASADVLFVAVAEECLWLLSQSIYNIRYTEATRLDYFIQLQKAVITATSQRVKEHWVNKLQKIILQHFTNVGKGWFSIHETNPDTYRQGKMRKLLSVLRFMMQDTLRYFALDSVARYCESMERYCPVQVNVQDLLRVESVFEAPDPNAEAAPPRLFHKAASAFMDMQSKSRIQTGASGATAPAVGDGIVDQTGPSREPKQGLFILELRHSEDKQNFVYSSDGTQVIDVCQKVLEQGLQSLADVPQLDALVVPQLFRTVVHKQVLSTVEVTEPWVVQRKDQLVAKLEKTLPALVEFLDLFEPYQSLLRLDPAEYVKEKAAAEISTDEAKQFILEHIDEEEKVLDAIPDTSVVGLFEIHCSEIRKVLASRHRRIVELLEDMLLQRFRDSAQEVADTFQGIFAQLRKAPKNIEQSTELREFMSGVPGEVAKTSPDIGKCIQIFQVLEGFEVKLTNDDFHQRWRVFACPKQTFDLMAQVEQELAKAEKGYLKDMQQEQTDFDENLVDLAGIVDSFSQYSNLANIKEIHENVESVNERLKQASGQAKLFNSREALFGQESSDYSHLQQLQKEWEPFSNLWVTAYHWIEDSEKWMSGPFQEIDAKYCEQWVTSGAKTLFKTVRALEKREDAAKVLQIARDIKEQIDAFQPYLPIVTGLRNAGMRERHWNQVSELVRQDVRPDMEDFTLKHFVSMGMLEHVTKINDIGEKSGKELSIETQLTNMINAWDNMKFDCSEPYRNTQTYILKGADEVIALVDEQIVITQAMQFSPFNKPFKEDIDAWAEKLLYVSECLDGWLKVQRAWMYLQPIFDSPDIMKQLPTEGKKFRLVDSKWRQTMARLHQNGAALQACSMEGLLETWNNANADLDMVQKGLDDYLETKRGAFARFYFLSNDELLEILSQTKDPLRVQPFLSKVFEAMKKLTFTSELSATQMVSKEGEIIDFVSPVHTTGKNVESWMTEVENQMLAAIREVIKIGVESYVETPRTEWVLKQPGQVCLNSSQVHWTVEVEEAIDSAALSAYFEKLSDQLMGLVRLVRGDISKLQRMSIGALIVIDVHAKDTVEKMAKDNITDVFSFEWISQLRYYWEVDDRATENLWIRMVQTPFPYGYEYLGNSFRLVITPLTDMCYMTLMGAQSLNLGGAPAGPAGTGKTETTKDLAKALAKQCVVFNCSPEMDYLMVGKFFKGLASSGAWCCFDEFNRIYIEVLSVIAQQLLQLFTAKQSLESYNDTCELEFDSTLITMKPTFNVFITMNPGYASTLAASVAFGRLRSPASSPASSPDGLIGEISFYAFGFEKGRHLAKKMVTTFQLCSEQLSAQSHYDYGMRAVKTVIEAAGLNKRQYPEQSESQILLRALRDVNVPKFLKDDLPLFENIISDLFPGVERPQMDYGRLEEACHTESLTQNLQPVPYFVKKQFELLYGSFDEITREWSDGVAAEEIRNATRDAAQPDHHWVMFDGPVDALWIESMNTVLDDNKKLCLVSGEIIALTAQMRMMFEVEDLEVASPATVSRCGMIYMEPESLGFQPLFDSWLAALPETFSFQPDIGSRLRRYCEELLPNTVSYVRKCCREVVQTQDTSLVQSLFRMLDCYFAPFRPTELRPAAAFKEEVAAFLPHVTPLFFFAMVWSLGGSCEGSTRPAFSKLVWAITSQDAHRALEDDVHGMNLELPPVQDGIRFEGVENGALIYDYFYDVQKSEWIPWMETIPTFEIPRSARYEEIATLSCFALCDALRIASTRIYQRQFCRPW</sequence>
<dbReference type="EMBL" id="CAMXCT010001824">
    <property type="protein sequence ID" value="CAI3993371.1"/>
    <property type="molecule type" value="Genomic_DNA"/>
</dbReference>
<dbReference type="InterPro" id="IPR041466">
    <property type="entry name" value="Dynein_AAA5_ext"/>
</dbReference>
<dbReference type="FunFam" id="1.20.58.1120:FF:000001">
    <property type="entry name" value="dynein heavy chain 2, axonemal"/>
    <property type="match status" value="1"/>
</dbReference>
<keyword evidence="12" id="KW-0966">Cell projection</keyword>
<evidence type="ECO:0000256" key="13">
    <source>
        <dbReference type="SAM" id="MobiDB-lite"/>
    </source>
</evidence>
<keyword evidence="11" id="KW-0206">Cytoskeleton</keyword>
<dbReference type="PANTHER" id="PTHR45703">
    <property type="entry name" value="DYNEIN HEAVY CHAIN"/>
    <property type="match status" value="1"/>
</dbReference>
<evidence type="ECO:0000256" key="3">
    <source>
        <dbReference type="ARBA" id="ARBA00022490"/>
    </source>
</evidence>
<evidence type="ECO:0000256" key="1">
    <source>
        <dbReference type="ARBA" id="ARBA00004430"/>
    </source>
</evidence>
<dbReference type="Gene3D" id="1.10.472.130">
    <property type="match status" value="1"/>
</dbReference>
<gene>
    <name evidence="17" type="ORF">C1SCF055_LOCUS20130</name>
</gene>
<dbReference type="Pfam" id="PF08393">
    <property type="entry name" value="DHC_N2"/>
    <property type="match status" value="1"/>
</dbReference>
<feature type="region of interest" description="Disordered" evidence="13">
    <location>
        <begin position="247"/>
        <end position="267"/>
    </location>
</feature>
<dbReference type="Proteomes" id="UP001152797">
    <property type="component" value="Unassembled WGS sequence"/>
</dbReference>
<dbReference type="FunFam" id="3.20.180.20:FF:000003">
    <property type="entry name" value="Dynein heavy chain 12, axonemal"/>
    <property type="match status" value="1"/>
</dbReference>
<name>A0A9P1CNE9_9DINO</name>
<dbReference type="FunFam" id="1.10.8.710:FF:000001">
    <property type="entry name" value="Dynein axonemal heavy chain 2"/>
    <property type="match status" value="1"/>
</dbReference>
<dbReference type="Gene3D" id="3.40.50.300">
    <property type="entry name" value="P-loop containing nucleotide triphosphate hydrolases"/>
    <property type="match status" value="2"/>
</dbReference>
<keyword evidence="5" id="KW-0547">Nucleotide-binding</keyword>
<reference evidence="17" key="1">
    <citation type="submission" date="2022-10" db="EMBL/GenBank/DDBJ databases">
        <authorList>
            <person name="Chen Y."/>
            <person name="Dougan E. K."/>
            <person name="Chan C."/>
            <person name="Rhodes N."/>
            <person name="Thang M."/>
        </authorList>
    </citation>
    <scope>NUCLEOTIDE SEQUENCE</scope>
</reference>
<dbReference type="FunFam" id="3.40.50.300:FF:000063">
    <property type="entry name" value="dynein heavy chain 6, axonemal"/>
    <property type="match status" value="1"/>
</dbReference>
<evidence type="ECO:0000259" key="16">
    <source>
        <dbReference type="Pfam" id="PF17852"/>
    </source>
</evidence>
<dbReference type="Gene3D" id="1.20.58.1120">
    <property type="match status" value="1"/>
</dbReference>
<dbReference type="FunFam" id="1.20.140.100:FF:000004">
    <property type="entry name" value="Dynein axonemal heavy chain 6"/>
    <property type="match status" value="1"/>
</dbReference>
<keyword evidence="4" id="KW-0493">Microtubule</keyword>
<evidence type="ECO:0000259" key="15">
    <source>
        <dbReference type="Pfam" id="PF12774"/>
    </source>
</evidence>
<keyword evidence="6" id="KW-0067">ATP-binding</keyword>
<keyword evidence="19" id="KW-1185">Reference proteome</keyword>
<evidence type="ECO:0000256" key="9">
    <source>
        <dbReference type="ARBA" id="ARBA00023069"/>
    </source>
</evidence>
<comment type="similarity">
    <text evidence="2">Belongs to the dynein heavy chain family.</text>
</comment>
<evidence type="ECO:0000256" key="8">
    <source>
        <dbReference type="ARBA" id="ARBA00023054"/>
    </source>
</evidence>
<dbReference type="EMBL" id="CAMXCT020001824">
    <property type="protein sequence ID" value="CAL1146746.1"/>
    <property type="molecule type" value="Genomic_DNA"/>
</dbReference>
<feature type="domain" description="Dynein heavy chain hydrolytic ATP-binding dynein motor region" evidence="15">
    <location>
        <begin position="1172"/>
        <end position="1483"/>
    </location>
</feature>
<dbReference type="InterPro" id="IPR026983">
    <property type="entry name" value="DHC"/>
</dbReference>
<evidence type="ECO:0000256" key="6">
    <source>
        <dbReference type="ARBA" id="ARBA00022840"/>
    </source>
</evidence>
<evidence type="ECO:0000256" key="4">
    <source>
        <dbReference type="ARBA" id="ARBA00022701"/>
    </source>
</evidence>
<dbReference type="EMBL" id="CAMXCT030001824">
    <property type="protein sequence ID" value="CAL4780683.1"/>
    <property type="molecule type" value="Genomic_DNA"/>
</dbReference>
<accession>A0A9P1CNE9</accession>
<dbReference type="GO" id="GO:0005524">
    <property type="term" value="F:ATP binding"/>
    <property type="evidence" value="ECO:0007669"/>
    <property type="project" value="UniProtKB-KW"/>
</dbReference>
<dbReference type="GO" id="GO:0045505">
    <property type="term" value="F:dynein intermediate chain binding"/>
    <property type="evidence" value="ECO:0007669"/>
    <property type="project" value="InterPro"/>
</dbReference>
<feature type="domain" description="Dynein heavy chain linker" evidence="14">
    <location>
        <begin position="632"/>
        <end position="1039"/>
    </location>
</feature>
<dbReference type="GO" id="GO:0007018">
    <property type="term" value="P:microtubule-based movement"/>
    <property type="evidence" value="ECO:0007669"/>
    <property type="project" value="InterPro"/>
</dbReference>
<evidence type="ECO:0000256" key="12">
    <source>
        <dbReference type="ARBA" id="ARBA00023273"/>
    </source>
</evidence>
<proteinExistence type="inferred from homology"/>
<dbReference type="GO" id="GO:0005874">
    <property type="term" value="C:microtubule"/>
    <property type="evidence" value="ECO:0007669"/>
    <property type="project" value="UniProtKB-KW"/>
</dbReference>
<dbReference type="Pfam" id="PF12774">
    <property type="entry name" value="AAA_6"/>
    <property type="match status" value="1"/>
</dbReference>
<dbReference type="Gene3D" id="3.20.180.20">
    <property type="entry name" value="Dynein heavy chain, N-terminal domain 2"/>
    <property type="match status" value="1"/>
</dbReference>
<dbReference type="InterPro" id="IPR042222">
    <property type="entry name" value="Dynein_2_N"/>
</dbReference>
<dbReference type="InterPro" id="IPR013602">
    <property type="entry name" value="Dynein_heavy_linker"/>
</dbReference>
<evidence type="ECO:0000256" key="5">
    <source>
        <dbReference type="ARBA" id="ARBA00022741"/>
    </source>
</evidence>
<dbReference type="GO" id="GO:0030286">
    <property type="term" value="C:dynein complex"/>
    <property type="evidence" value="ECO:0007669"/>
    <property type="project" value="UniProtKB-KW"/>
</dbReference>
<keyword evidence="7" id="KW-0243">Dynein</keyword>
<evidence type="ECO:0000256" key="7">
    <source>
        <dbReference type="ARBA" id="ARBA00023017"/>
    </source>
</evidence>
<comment type="subcellular location">
    <subcellularLocation>
        <location evidence="1">Cytoplasm</location>
        <location evidence="1">Cytoskeleton</location>
        <location evidence="1">Cilium axoneme</location>
    </subcellularLocation>
</comment>
<dbReference type="Gene3D" id="1.10.287.2620">
    <property type="match status" value="1"/>
</dbReference>
<evidence type="ECO:0000313" key="17">
    <source>
        <dbReference type="EMBL" id="CAI3993371.1"/>
    </source>
</evidence>